<dbReference type="InterPro" id="IPR013785">
    <property type="entry name" value="Aldolase_TIM"/>
</dbReference>
<evidence type="ECO:0000256" key="9">
    <source>
        <dbReference type="HAMAP-Rule" id="MF_01014"/>
    </source>
</evidence>
<sequence length="380" mass="41481">MNIRQITAADTLQLRRDVLYPNESLEAVMVDNDRDGLHFGVYDQGQLVTVVSLFLGSDSAQFRKLATLPAAQGKGYGKAVLAHLASVCKQERIKLLWCNARDTAASFYDKLGYLKKGDYFMKGGIRYIRMELPLEQHTMTKKFEVIPAIDIIDGKCVRLTQGDYSQQKVYNEHPLEVAKEFEAIGVRRLHLVDLDGAKKGAVVNWKVLESIAGKTSLVTDFGGGIKTGKDLDIVFECGAALATIGSVAVKQPELFFSWVKQYGAEKIFLGADVKEEKIAVGGWLETTTLSVFDFLESNVAAGVTNIFCTDIAKDGLLQGPSTALYKKIIERFPGINFVASGGVSNIDDVAALQEIGCSGAIIGKAIYEGNISMEALKTFL</sequence>
<comment type="catalytic activity">
    <reaction evidence="1 9 11">
        <text>1-(5-phospho-beta-D-ribosyl)-5-[(5-phospho-beta-D-ribosylamino)methylideneamino]imidazole-4-carboxamide = 5-[(5-phospho-1-deoxy-D-ribulos-1-ylimino)methylamino]-1-(5-phospho-beta-D-ribosyl)imidazole-4-carboxamide</text>
        <dbReference type="Rhea" id="RHEA:15469"/>
        <dbReference type="ChEBI" id="CHEBI:58435"/>
        <dbReference type="ChEBI" id="CHEBI:58525"/>
        <dbReference type="EC" id="5.3.1.16"/>
    </reaction>
</comment>
<evidence type="ECO:0000256" key="6">
    <source>
        <dbReference type="ARBA" id="ARBA00022605"/>
    </source>
</evidence>
<comment type="subcellular location">
    <subcellularLocation>
        <location evidence="2 9 11">Cytoplasm</location>
    </subcellularLocation>
</comment>
<dbReference type="UniPathway" id="UPA00031">
    <property type="reaction ID" value="UER00009"/>
</dbReference>
<name>A0A847SR07_9BACT</name>
<evidence type="ECO:0000256" key="2">
    <source>
        <dbReference type="ARBA" id="ARBA00004496"/>
    </source>
</evidence>
<dbReference type="InterPro" id="IPR000182">
    <property type="entry name" value="GNAT_dom"/>
</dbReference>
<evidence type="ECO:0000256" key="5">
    <source>
        <dbReference type="ARBA" id="ARBA00022490"/>
    </source>
</evidence>
<keyword evidence="7 9" id="KW-0368">Histidine biosynthesis</keyword>
<dbReference type="GO" id="GO:0003949">
    <property type="term" value="F:1-(5-phosphoribosyl)-5-[(5-phosphoribosylamino)methylideneamino]imidazole-4-carboxamide isomerase activity"/>
    <property type="evidence" value="ECO:0007669"/>
    <property type="project" value="UniProtKB-UniRule"/>
</dbReference>
<dbReference type="InterPro" id="IPR006063">
    <property type="entry name" value="HisA_bact_arch"/>
</dbReference>
<feature type="domain" description="N-acetyltransferase" evidence="12">
    <location>
        <begin position="1"/>
        <end position="135"/>
    </location>
</feature>
<dbReference type="AlphaFoldDB" id="A0A847SR07"/>
<comment type="pathway">
    <text evidence="3 9 11">Amino-acid biosynthesis; L-histidine biosynthesis; L-histidine from 5-phospho-alpha-D-ribose 1-diphosphate: step 4/9.</text>
</comment>
<gene>
    <name evidence="9 13" type="primary">hisA</name>
    <name evidence="13" type="ORF">HGH91_25325</name>
</gene>
<dbReference type="Pfam" id="PF00977">
    <property type="entry name" value="His_biosynth"/>
    <property type="match status" value="1"/>
</dbReference>
<proteinExistence type="inferred from homology"/>
<dbReference type="PANTHER" id="PTHR43090:SF2">
    <property type="entry name" value="1-(5-PHOSPHORIBOSYL)-5-[(5-PHOSPHORIBOSYLAMINO)METHYLIDENEAMINO] IMIDAZOLE-4-CARBOXAMIDE ISOMERASE"/>
    <property type="match status" value="1"/>
</dbReference>
<dbReference type="Gene3D" id="3.20.20.70">
    <property type="entry name" value="Aldolase class I"/>
    <property type="match status" value="1"/>
</dbReference>
<comment type="caution">
    <text evidence="13">The sequence shown here is derived from an EMBL/GenBank/DDBJ whole genome shotgun (WGS) entry which is preliminary data.</text>
</comment>
<keyword evidence="14" id="KW-1185">Reference proteome</keyword>
<accession>A0A847SR07</accession>
<dbReference type="SUPFAM" id="SSF55729">
    <property type="entry name" value="Acyl-CoA N-acyltransferases (Nat)"/>
    <property type="match status" value="1"/>
</dbReference>
<dbReference type="GO" id="GO:0016747">
    <property type="term" value="F:acyltransferase activity, transferring groups other than amino-acyl groups"/>
    <property type="evidence" value="ECO:0007669"/>
    <property type="project" value="InterPro"/>
</dbReference>
<evidence type="ECO:0000256" key="1">
    <source>
        <dbReference type="ARBA" id="ARBA00000901"/>
    </source>
</evidence>
<dbReference type="CDD" id="cd04732">
    <property type="entry name" value="HisA"/>
    <property type="match status" value="1"/>
</dbReference>
<dbReference type="Pfam" id="PF13673">
    <property type="entry name" value="Acetyltransf_10"/>
    <property type="match status" value="1"/>
</dbReference>
<comment type="similarity">
    <text evidence="4 9 10">Belongs to the HisA/HisF family.</text>
</comment>
<dbReference type="InterPro" id="IPR023016">
    <property type="entry name" value="HisA/PriA"/>
</dbReference>
<evidence type="ECO:0000256" key="4">
    <source>
        <dbReference type="ARBA" id="ARBA00009667"/>
    </source>
</evidence>
<dbReference type="InterPro" id="IPR006062">
    <property type="entry name" value="His_biosynth"/>
</dbReference>
<evidence type="ECO:0000256" key="8">
    <source>
        <dbReference type="ARBA" id="ARBA00023235"/>
    </source>
</evidence>
<dbReference type="PANTHER" id="PTHR43090">
    <property type="entry name" value="1-(5-PHOSPHORIBOSYL)-5-[(5-PHOSPHORIBOSYLAMINO)METHYLIDENEAMINO] IMIDAZOLE-4-CARBOXAMIDE ISOMERASE"/>
    <property type="match status" value="1"/>
</dbReference>
<evidence type="ECO:0000259" key="12">
    <source>
        <dbReference type="PROSITE" id="PS51186"/>
    </source>
</evidence>
<keyword evidence="8 9" id="KW-0413">Isomerase</keyword>
<dbReference type="GO" id="GO:0005737">
    <property type="term" value="C:cytoplasm"/>
    <property type="evidence" value="ECO:0007669"/>
    <property type="project" value="UniProtKB-SubCell"/>
</dbReference>
<dbReference type="InterPro" id="IPR011060">
    <property type="entry name" value="RibuloseP-bd_barrel"/>
</dbReference>
<keyword evidence="5 9" id="KW-0963">Cytoplasm</keyword>
<dbReference type="RefSeq" id="WP_168741677.1">
    <property type="nucleotide sequence ID" value="NZ_JABAHZ010000007.1"/>
</dbReference>
<dbReference type="CDD" id="cd04301">
    <property type="entry name" value="NAT_SF"/>
    <property type="match status" value="1"/>
</dbReference>
<evidence type="ECO:0000256" key="3">
    <source>
        <dbReference type="ARBA" id="ARBA00005133"/>
    </source>
</evidence>
<protein>
    <recommendedName>
        <fullName evidence="9 11">1-(5-phosphoribosyl)-5-[(5-phosphoribosylamino)methylideneamino] imidazole-4-carboxamide isomerase</fullName>
        <ecNumber evidence="9 11">5.3.1.16</ecNumber>
    </recommendedName>
    <alternativeName>
        <fullName evidence="9">Phosphoribosylformimino-5-aminoimidazole carboxamide ribotide isomerase</fullName>
    </alternativeName>
</protein>
<reference evidence="13 14" key="1">
    <citation type="submission" date="2020-04" db="EMBL/GenBank/DDBJ databases">
        <authorList>
            <person name="Yin C."/>
        </authorList>
    </citation>
    <scope>NUCLEOTIDE SEQUENCE [LARGE SCALE GENOMIC DNA]</scope>
    <source>
        <strain evidence="13 14">Ak56</strain>
    </source>
</reference>
<dbReference type="FunFam" id="3.20.20.70:FF:000009">
    <property type="entry name" value="1-(5-phosphoribosyl)-5-[(5-phosphoribosylamino)methylideneamino] imidazole-4-carboxamide isomerase"/>
    <property type="match status" value="1"/>
</dbReference>
<dbReference type="EMBL" id="JABAHZ010000007">
    <property type="protein sequence ID" value="NLR81965.1"/>
    <property type="molecule type" value="Genomic_DNA"/>
</dbReference>
<dbReference type="GO" id="GO:0000162">
    <property type="term" value="P:L-tryptophan biosynthetic process"/>
    <property type="evidence" value="ECO:0007669"/>
    <property type="project" value="TreeGrafter"/>
</dbReference>
<feature type="active site" description="Proton acceptor" evidence="9">
    <location>
        <position position="150"/>
    </location>
</feature>
<keyword evidence="6 9" id="KW-0028">Amino-acid biosynthesis</keyword>
<dbReference type="EC" id="5.3.1.16" evidence="9 11"/>
<dbReference type="InterPro" id="IPR044524">
    <property type="entry name" value="Isoase_HisA-like"/>
</dbReference>
<dbReference type="InterPro" id="IPR016181">
    <property type="entry name" value="Acyl_CoA_acyltransferase"/>
</dbReference>
<dbReference type="HAMAP" id="MF_01014">
    <property type="entry name" value="HisA"/>
    <property type="match status" value="1"/>
</dbReference>
<dbReference type="PROSITE" id="PS51186">
    <property type="entry name" value="GNAT"/>
    <property type="match status" value="1"/>
</dbReference>
<evidence type="ECO:0000256" key="11">
    <source>
        <dbReference type="RuleBase" id="RU003658"/>
    </source>
</evidence>
<dbReference type="GO" id="GO:0000105">
    <property type="term" value="P:L-histidine biosynthetic process"/>
    <property type="evidence" value="ECO:0007669"/>
    <property type="project" value="UniProtKB-UniRule"/>
</dbReference>
<organism evidence="13 14">
    <name type="scientific">Chitinophaga eiseniae</name>
    <dbReference type="NCBI Taxonomy" id="634771"/>
    <lineage>
        <taxon>Bacteria</taxon>
        <taxon>Pseudomonadati</taxon>
        <taxon>Bacteroidota</taxon>
        <taxon>Chitinophagia</taxon>
        <taxon>Chitinophagales</taxon>
        <taxon>Chitinophagaceae</taxon>
        <taxon>Chitinophaga</taxon>
    </lineage>
</organism>
<evidence type="ECO:0000313" key="14">
    <source>
        <dbReference type="Proteomes" id="UP000552864"/>
    </source>
</evidence>
<evidence type="ECO:0000256" key="10">
    <source>
        <dbReference type="RuleBase" id="RU003657"/>
    </source>
</evidence>
<dbReference type="Gene3D" id="3.40.630.30">
    <property type="match status" value="1"/>
</dbReference>
<dbReference type="NCBIfam" id="TIGR00007">
    <property type="entry name" value="1-(5-phosphoribosyl)-5-[(5-phosphoribosylamino)methylideneamino]imidazole-4-carboxamide isomerase"/>
    <property type="match status" value="1"/>
</dbReference>
<evidence type="ECO:0000256" key="7">
    <source>
        <dbReference type="ARBA" id="ARBA00023102"/>
    </source>
</evidence>
<dbReference type="Proteomes" id="UP000552864">
    <property type="component" value="Unassembled WGS sequence"/>
</dbReference>
<evidence type="ECO:0000313" key="13">
    <source>
        <dbReference type="EMBL" id="NLR81965.1"/>
    </source>
</evidence>
<dbReference type="SUPFAM" id="SSF51366">
    <property type="entry name" value="Ribulose-phoshate binding barrel"/>
    <property type="match status" value="1"/>
</dbReference>
<feature type="active site" description="Proton donor" evidence="9">
    <location>
        <position position="272"/>
    </location>
</feature>